<keyword evidence="5" id="KW-1185">Reference proteome</keyword>
<evidence type="ECO:0000256" key="2">
    <source>
        <dbReference type="ARBA" id="ARBA00023196"/>
    </source>
</evidence>
<dbReference type="InterPro" id="IPR006721">
    <property type="entry name" value="ATP_synth_F1_esu_mt"/>
</dbReference>
<dbReference type="SUPFAM" id="SSF48690">
    <property type="entry name" value="Epsilon subunit of mitochondrial F1F0-ATP synthase"/>
    <property type="match status" value="1"/>
</dbReference>
<evidence type="ECO:0000256" key="1">
    <source>
        <dbReference type="ARBA" id="ARBA00009502"/>
    </source>
</evidence>
<reference evidence="4" key="3">
    <citation type="submission" date="2025-09" db="UniProtKB">
        <authorList>
            <consortium name="Ensembl"/>
        </authorList>
    </citation>
    <scope>IDENTIFICATION</scope>
    <source>
        <strain evidence="4">breed Abyssinian</strain>
    </source>
</reference>
<name>A0ABI7XKJ8_FELCA</name>
<organism evidence="4 5">
    <name type="scientific">Felis catus</name>
    <name type="common">Cat</name>
    <name type="synonym">Felis silvestris catus</name>
    <dbReference type="NCBI Taxonomy" id="9685"/>
    <lineage>
        <taxon>Eukaryota</taxon>
        <taxon>Metazoa</taxon>
        <taxon>Chordata</taxon>
        <taxon>Craniata</taxon>
        <taxon>Vertebrata</taxon>
        <taxon>Euteleostomi</taxon>
        <taxon>Mammalia</taxon>
        <taxon>Eutheria</taxon>
        <taxon>Laurasiatheria</taxon>
        <taxon>Carnivora</taxon>
        <taxon>Feliformia</taxon>
        <taxon>Felidae</taxon>
        <taxon>Felinae</taxon>
        <taxon>Felis</taxon>
    </lineage>
</organism>
<evidence type="ECO:0000313" key="4">
    <source>
        <dbReference type="Ensembl" id="ENSFCTP00005023048.1"/>
    </source>
</evidence>
<dbReference type="Ensembl" id="ENSFCTT00005033951.1">
    <property type="protein sequence ID" value="ENSFCTP00005023048.1"/>
    <property type="gene ID" value="ENSFCTG00005011997.1"/>
</dbReference>
<accession>A0ABI7XKJ8</accession>
<proteinExistence type="inferred from homology"/>
<dbReference type="Pfam" id="PF04627">
    <property type="entry name" value="ATP-synt_Eps"/>
    <property type="match status" value="1"/>
</dbReference>
<keyword evidence="2" id="KW-0139">CF(1)</keyword>
<sequence length="48" mass="5706">MTSWWREAGPSYIPYSQICAKAVRDVLRQNSKQMLRRLLPKCVKVRKL</sequence>
<dbReference type="Gene3D" id="1.10.1620.20">
    <property type="entry name" value="ATP synthase, F1 complex, epsilon subunit superfamily, mitochondrial"/>
    <property type="match status" value="1"/>
</dbReference>
<evidence type="ECO:0008006" key="6">
    <source>
        <dbReference type="Google" id="ProtNLM"/>
    </source>
</evidence>
<keyword evidence="3" id="KW-0066">ATP synthesis</keyword>
<evidence type="ECO:0000256" key="3">
    <source>
        <dbReference type="ARBA" id="ARBA00023310"/>
    </source>
</evidence>
<dbReference type="Proteomes" id="UP000823872">
    <property type="component" value="Chromosome A2"/>
</dbReference>
<reference evidence="4 5" key="1">
    <citation type="submission" date="2021-02" db="EMBL/GenBank/DDBJ databases">
        <title>Safari Cat Assemblies.</title>
        <authorList>
            <person name="Bredemeyer K.R."/>
            <person name="Murphy W.J."/>
        </authorList>
    </citation>
    <scope>NUCLEOTIDE SEQUENCE [LARGE SCALE GENOMIC DNA]</scope>
</reference>
<dbReference type="InterPro" id="IPR036742">
    <property type="entry name" value="ATP_synth_F1_esu_sf_mt"/>
</dbReference>
<dbReference type="GeneTree" id="ENSGT01130000282452"/>
<comment type="similarity">
    <text evidence="1">Belongs to the eukaryotic ATPase epsilon family.</text>
</comment>
<protein>
    <recommendedName>
        <fullName evidence="6">ATP synthase F1 subunit epsilon</fullName>
    </recommendedName>
</protein>
<evidence type="ECO:0000313" key="5">
    <source>
        <dbReference type="Proteomes" id="UP000823872"/>
    </source>
</evidence>
<reference evidence="4" key="2">
    <citation type="submission" date="2025-08" db="UniProtKB">
        <authorList>
            <consortium name="Ensembl"/>
        </authorList>
    </citation>
    <scope>IDENTIFICATION</scope>
    <source>
        <strain evidence="4">breed Abyssinian</strain>
    </source>
</reference>